<comment type="cofactor">
    <cofactor evidence="1">
        <name>Mg(2+)</name>
        <dbReference type="ChEBI" id="CHEBI:18420"/>
    </cofactor>
    <text evidence="1">Binds 2 magnesium ions per subunit.</text>
</comment>
<feature type="binding site" evidence="1">
    <location>
        <position position="46"/>
    </location>
    <ligand>
        <name>Mg(2+)</name>
        <dbReference type="ChEBI" id="CHEBI:18420"/>
        <label>1</label>
    </ligand>
</feature>
<keyword evidence="1" id="KW-0479">Metal-binding</keyword>
<dbReference type="RefSeq" id="WP_074907010.1">
    <property type="nucleotide sequence ID" value="NZ_FOUB01000086.1"/>
</dbReference>
<dbReference type="Proteomes" id="UP000183287">
    <property type="component" value="Unassembled WGS sequence"/>
</dbReference>
<evidence type="ECO:0000256" key="1">
    <source>
        <dbReference type="PIRSR" id="PIRSR605502-1"/>
    </source>
</evidence>
<keyword evidence="2" id="KW-0378">Hydrolase</keyword>
<dbReference type="EMBL" id="FOUB01000086">
    <property type="protein sequence ID" value="SFN02172.1"/>
    <property type="molecule type" value="Genomic_DNA"/>
</dbReference>
<evidence type="ECO:0000313" key="2">
    <source>
        <dbReference type="EMBL" id="SFN02172.1"/>
    </source>
</evidence>
<protein>
    <submittedName>
        <fullName evidence="2">ADP-ribosylglycohydrolase</fullName>
    </submittedName>
</protein>
<accession>A0A1I4VLM1</accession>
<reference evidence="3" key="1">
    <citation type="submission" date="2016-10" db="EMBL/GenBank/DDBJ databases">
        <authorList>
            <person name="Varghese N."/>
            <person name="Submissions S."/>
        </authorList>
    </citation>
    <scope>NUCLEOTIDE SEQUENCE [LARGE SCALE GENOMIC DNA]</scope>
    <source>
        <strain evidence="3">Nm44</strain>
    </source>
</reference>
<feature type="binding site" evidence="1">
    <location>
        <position position="44"/>
    </location>
    <ligand>
        <name>Mg(2+)</name>
        <dbReference type="ChEBI" id="CHEBI:18420"/>
        <label>1</label>
    </ligand>
</feature>
<organism evidence="2 3">
    <name type="scientific">Nitrosomonas communis</name>
    <dbReference type="NCBI Taxonomy" id="44574"/>
    <lineage>
        <taxon>Bacteria</taxon>
        <taxon>Pseudomonadati</taxon>
        <taxon>Pseudomonadota</taxon>
        <taxon>Betaproteobacteria</taxon>
        <taxon>Nitrosomonadales</taxon>
        <taxon>Nitrosomonadaceae</taxon>
        <taxon>Nitrosomonas</taxon>
    </lineage>
</organism>
<keyword evidence="3" id="KW-1185">Reference proteome</keyword>
<dbReference type="GO" id="GO:0016787">
    <property type="term" value="F:hydrolase activity"/>
    <property type="evidence" value="ECO:0007669"/>
    <property type="project" value="UniProtKB-KW"/>
</dbReference>
<dbReference type="InterPro" id="IPR036705">
    <property type="entry name" value="Ribosyl_crysJ1_sf"/>
</dbReference>
<evidence type="ECO:0000313" key="3">
    <source>
        <dbReference type="Proteomes" id="UP000183287"/>
    </source>
</evidence>
<proteinExistence type="predicted"/>
<dbReference type="GO" id="GO:0046872">
    <property type="term" value="F:metal ion binding"/>
    <property type="evidence" value="ECO:0007669"/>
    <property type="project" value="UniProtKB-KW"/>
</dbReference>
<keyword evidence="1" id="KW-0460">Magnesium</keyword>
<dbReference type="InterPro" id="IPR050792">
    <property type="entry name" value="ADP-ribosylglycohydrolase"/>
</dbReference>
<feature type="binding site" evidence="1">
    <location>
        <position position="256"/>
    </location>
    <ligand>
        <name>Mg(2+)</name>
        <dbReference type="ChEBI" id="CHEBI:18420"/>
        <label>1</label>
    </ligand>
</feature>
<dbReference type="Pfam" id="PF03747">
    <property type="entry name" value="ADP_ribosyl_GH"/>
    <property type="match status" value="1"/>
</dbReference>
<dbReference type="SUPFAM" id="SSF101478">
    <property type="entry name" value="ADP-ribosylglycohydrolase"/>
    <property type="match status" value="1"/>
</dbReference>
<feature type="binding site" evidence="1">
    <location>
        <position position="257"/>
    </location>
    <ligand>
        <name>Mg(2+)</name>
        <dbReference type="ChEBI" id="CHEBI:18420"/>
        <label>1</label>
    </ligand>
</feature>
<dbReference type="AlphaFoldDB" id="A0A1I4VLM1"/>
<dbReference type="OrthoDB" id="9798107at2"/>
<sequence>MITIRDLLCGVAVGDAIGYPLEFMPNPTEDDFNESVAAKVLEASDDTQMTLFLAEAIAQHGTKFAPELPYLRWYITQTNPKPAVSTVNELLDLDCLYEVRAPGNTCMNSCDSLAEGMQVQNDSKGNGTVMRISPWALLAAQDTEKGYIYYLSLVVKDSYCTHKHAEATESAKALFMIQYFVLHKLPLKSTIELAMQEIDPASRTFHLLGMALNGEELEQGGWVAEEALYVAVRAVLKAKDYLDAIYHASVIKGDSDTCAAIAGALAVCYGMKPHEELVAKLDLLPAIEYVSHIWHSHYN</sequence>
<dbReference type="PANTHER" id="PTHR16222">
    <property type="entry name" value="ADP-RIBOSYLGLYCOHYDROLASE"/>
    <property type="match status" value="1"/>
</dbReference>
<feature type="binding site" evidence="1">
    <location>
        <position position="254"/>
    </location>
    <ligand>
        <name>Mg(2+)</name>
        <dbReference type="ChEBI" id="CHEBI:18420"/>
        <label>1</label>
    </ligand>
</feature>
<dbReference type="Gene3D" id="1.10.4080.10">
    <property type="entry name" value="ADP-ribosylation/Crystallin J1"/>
    <property type="match status" value="1"/>
</dbReference>
<dbReference type="PANTHER" id="PTHR16222:SF12">
    <property type="entry name" value="ADP-RIBOSYLGLYCOHYDROLASE-RELATED"/>
    <property type="match status" value="1"/>
</dbReference>
<feature type="binding site" evidence="1">
    <location>
        <position position="45"/>
    </location>
    <ligand>
        <name>Mg(2+)</name>
        <dbReference type="ChEBI" id="CHEBI:18420"/>
        <label>1</label>
    </ligand>
</feature>
<gene>
    <name evidence="2" type="ORF">SAMN05421863_10868</name>
</gene>
<name>A0A1I4VLM1_9PROT</name>
<dbReference type="InterPro" id="IPR005502">
    <property type="entry name" value="Ribosyl_crysJ1"/>
</dbReference>